<dbReference type="RefSeq" id="WP_246587571.1">
    <property type="nucleotide sequence ID" value="NZ_CP075585.1"/>
</dbReference>
<accession>A0ABX8Z2R2</accession>
<evidence type="ECO:0000313" key="3">
    <source>
        <dbReference type="Proteomes" id="UP000822862"/>
    </source>
</evidence>
<evidence type="ECO:0008006" key="4">
    <source>
        <dbReference type="Google" id="ProtNLM"/>
    </source>
</evidence>
<protein>
    <recommendedName>
        <fullName evidence="4">Potassium channel protein</fullName>
    </recommendedName>
</protein>
<reference evidence="2 3" key="1">
    <citation type="submission" date="2020-01" db="EMBL/GenBank/DDBJ databases">
        <authorList>
            <person name="Sixt B."/>
            <person name="Schulz F."/>
            <person name="Kostanjsek R."/>
            <person name="Koestlbacher S."/>
            <person name="Collingro A."/>
            <person name="Toenshoff E."/>
            <person name="Horn M."/>
        </authorList>
    </citation>
    <scope>NUCLEOTIDE SEQUENCE [LARGE SCALE GENOMIC DNA]</scope>
    <source>
        <strain evidence="2 3">15C</strain>
    </source>
</reference>
<dbReference type="Proteomes" id="UP000822862">
    <property type="component" value="Chromosome"/>
</dbReference>
<gene>
    <name evidence="2" type="ORF">RHAB15C_0000204</name>
</gene>
<keyword evidence="1" id="KW-1133">Transmembrane helix</keyword>
<sequence>MLIKKKVIDTYFMLTKKNPYGLNPKLFFKRLTHNLSIGFLIILGSLSGGILGYHHFEKMTWIDAYENAAMILSGMGPVATIETKGGKIFAGTYALFSGIIFLVVIAIIFAPVVHRFFHKFHIEEEKLGK</sequence>
<organism evidence="2 3">
    <name type="scientific">Candidatus Rhabdochlamydia porcellionis</name>
    <dbReference type="NCBI Taxonomy" id="225148"/>
    <lineage>
        <taxon>Bacteria</taxon>
        <taxon>Pseudomonadati</taxon>
        <taxon>Chlamydiota</taxon>
        <taxon>Chlamydiia</taxon>
        <taxon>Parachlamydiales</taxon>
        <taxon>Candidatus Rhabdochlamydiaceae</taxon>
        <taxon>Candidatus Rhabdochlamydia</taxon>
    </lineage>
</organism>
<evidence type="ECO:0000256" key="1">
    <source>
        <dbReference type="SAM" id="Phobius"/>
    </source>
</evidence>
<keyword evidence="1" id="KW-0472">Membrane</keyword>
<proteinExistence type="predicted"/>
<name>A0ABX8Z2R2_9BACT</name>
<evidence type="ECO:0000313" key="2">
    <source>
        <dbReference type="EMBL" id="QZA58331.1"/>
    </source>
</evidence>
<feature type="transmembrane region" description="Helical" evidence="1">
    <location>
        <begin position="35"/>
        <end position="56"/>
    </location>
</feature>
<feature type="transmembrane region" description="Helical" evidence="1">
    <location>
        <begin position="93"/>
        <end position="113"/>
    </location>
</feature>
<dbReference type="Gene3D" id="1.10.287.70">
    <property type="match status" value="1"/>
</dbReference>
<keyword evidence="3" id="KW-1185">Reference proteome</keyword>
<reference evidence="2 3" key="2">
    <citation type="submission" date="2021-05" db="EMBL/GenBank/DDBJ databases">
        <title>Ecology and evolution of chlamydial symbionts of arthropods.</title>
        <authorList>
            <person name="Halter T."/>
            <person name="Sixt B.S."/>
            <person name="Toenshoff E.R."/>
            <person name="Koestlbacher S."/>
            <person name="Schulz F."/>
            <person name="Kostanjsek R."/>
            <person name="Collingro A."/>
            <person name="Hendrickx F."/>
            <person name="Horn M."/>
        </authorList>
    </citation>
    <scope>NUCLEOTIDE SEQUENCE [LARGE SCALE GENOMIC DNA]</scope>
    <source>
        <strain evidence="2 3">15C</strain>
    </source>
</reference>
<keyword evidence="1" id="KW-0812">Transmembrane</keyword>
<dbReference type="EMBL" id="CP075585">
    <property type="protein sequence ID" value="QZA58331.1"/>
    <property type="molecule type" value="Genomic_DNA"/>
</dbReference>